<evidence type="ECO:0000256" key="12">
    <source>
        <dbReference type="ARBA" id="ARBA00069616"/>
    </source>
</evidence>
<dbReference type="Gene3D" id="2.40.37.20">
    <property type="entry name" value="D-serine dehydratase-like domain"/>
    <property type="match status" value="1"/>
</dbReference>
<evidence type="ECO:0000256" key="6">
    <source>
        <dbReference type="ARBA" id="ARBA00022833"/>
    </source>
</evidence>
<dbReference type="InterPro" id="IPR051466">
    <property type="entry name" value="D-amino_acid_metab_enzyme"/>
</dbReference>
<name>C5MGA4_CANTT</name>
<dbReference type="GO" id="GO:0036088">
    <property type="term" value="P:D-serine catabolic process"/>
    <property type="evidence" value="ECO:0007669"/>
    <property type="project" value="TreeGrafter"/>
</dbReference>
<dbReference type="PANTHER" id="PTHR28004">
    <property type="entry name" value="ZGC:162816-RELATED"/>
    <property type="match status" value="1"/>
</dbReference>
<keyword evidence="8" id="KW-0456">Lyase</keyword>
<comment type="cofactor">
    <cofactor evidence="1">
        <name>pyridoxal 5'-phosphate</name>
        <dbReference type="ChEBI" id="CHEBI:597326"/>
    </cofactor>
</comment>
<dbReference type="PANTHER" id="PTHR28004:SF2">
    <property type="entry name" value="D-SERINE DEHYDRATASE"/>
    <property type="match status" value="1"/>
</dbReference>
<keyword evidence="6" id="KW-0862">Zinc</keyword>
<evidence type="ECO:0000256" key="8">
    <source>
        <dbReference type="ARBA" id="ARBA00023239"/>
    </source>
</evidence>
<accession>C5MGA4</accession>
<protein>
    <recommendedName>
        <fullName evidence="12">D-serine dehydratase</fullName>
        <ecNumber evidence="11">4.3.1.18</ecNumber>
    </recommendedName>
    <alternativeName>
        <fullName evidence="13">D-serine deaminase</fullName>
    </alternativeName>
</protein>
<keyword evidence="5" id="KW-0479">Metal-binding</keyword>
<evidence type="ECO:0000256" key="4">
    <source>
        <dbReference type="ARBA" id="ARBA00022575"/>
    </source>
</evidence>
<evidence type="ECO:0000313" key="16">
    <source>
        <dbReference type="Proteomes" id="UP000002037"/>
    </source>
</evidence>
<evidence type="ECO:0000256" key="1">
    <source>
        <dbReference type="ARBA" id="ARBA00001933"/>
    </source>
</evidence>
<dbReference type="STRING" id="294747.C5MGA4"/>
<comment type="cofactor">
    <cofactor evidence="2">
        <name>Zn(2+)</name>
        <dbReference type="ChEBI" id="CHEBI:29105"/>
    </cofactor>
</comment>
<comment type="similarity">
    <text evidence="3">Belongs to the DSD1 family.</text>
</comment>
<feature type="domain" description="D-serine dehydratase-like" evidence="14">
    <location>
        <begin position="301"/>
        <end position="407"/>
    </location>
</feature>
<dbReference type="InterPro" id="IPR026956">
    <property type="entry name" value="D-ser_dehydrat-like_dom"/>
</dbReference>
<dbReference type="GO" id="GO:0008721">
    <property type="term" value="F:D-serine ammonia-lyase activity"/>
    <property type="evidence" value="ECO:0007669"/>
    <property type="project" value="UniProtKB-EC"/>
</dbReference>
<dbReference type="Gene3D" id="3.20.20.10">
    <property type="entry name" value="Alanine racemase"/>
    <property type="match status" value="1"/>
</dbReference>
<sequence>MSFHQQYTSTPIPDKQQLVNQYVGKSINDLPTPALIINKSKYVSNCQRMADNATSLGAKFRAHVKTHKTLEGTKIQVNGYTDRIVVSTMMEAWNIGEYNRIKDVHFSLPVVKSSIPQYAEFANHVERFSIMVDNVDQIDALVSFRKKNQGIKRWSVFVKVDQGYHRAGLEVHHQAMDQLLKKLLQDEETKSQVELFGFYCHAGNSYSVGDELSAKNLLVEEIQNVNNAAKIAKKLDPEISLVLSVGATPTAHASEMLTTDELTRVLGGESLVGELELHAGNYPCCDLQQMATGCVDEKNVSLSVLAEIVSTYPDRGDEKPGEQLINAGVLSLARESSKIPGFGKVVKPNGYGDWIVGKLSQEHGILKPSGEDPNKSCRFFPYGTKIRIIPQHACISAACFPYYFVVGEDDETIEDVWVPFKHW</sequence>
<evidence type="ECO:0000256" key="13">
    <source>
        <dbReference type="ARBA" id="ARBA00075219"/>
    </source>
</evidence>
<dbReference type="VEuPathDB" id="FungiDB:CTRG_05097"/>
<dbReference type="HOGENOM" id="CLU_031639_0_0_1"/>
<evidence type="ECO:0000313" key="15">
    <source>
        <dbReference type="EMBL" id="EER31367.1"/>
    </source>
</evidence>
<dbReference type="AlphaFoldDB" id="C5MGA4"/>
<dbReference type="InterPro" id="IPR029066">
    <property type="entry name" value="PLP-binding_barrel"/>
</dbReference>
<dbReference type="CDD" id="cd06817">
    <property type="entry name" value="PLPDE_III_DSD"/>
    <property type="match status" value="1"/>
</dbReference>
<dbReference type="GeneID" id="8299253"/>
<dbReference type="Pfam" id="PF14031">
    <property type="entry name" value="D-ser_dehydrat"/>
    <property type="match status" value="1"/>
</dbReference>
<dbReference type="OrthoDB" id="20198at2759"/>
<evidence type="ECO:0000256" key="2">
    <source>
        <dbReference type="ARBA" id="ARBA00001947"/>
    </source>
</evidence>
<keyword evidence="4" id="KW-0216">Detoxification</keyword>
<proteinExistence type="inferred from homology"/>
<comment type="catalytic activity">
    <reaction evidence="9">
        <text>D-serine = pyruvate + NH4(+)</text>
        <dbReference type="Rhea" id="RHEA:13977"/>
        <dbReference type="ChEBI" id="CHEBI:15361"/>
        <dbReference type="ChEBI" id="CHEBI:28938"/>
        <dbReference type="ChEBI" id="CHEBI:35247"/>
        <dbReference type="EC" id="4.3.1.18"/>
    </reaction>
    <physiologicalReaction direction="left-to-right" evidence="9">
        <dbReference type="Rhea" id="RHEA:13978"/>
    </physiologicalReaction>
</comment>
<evidence type="ECO:0000256" key="9">
    <source>
        <dbReference type="ARBA" id="ARBA00051198"/>
    </source>
</evidence>
<evidence type="ECO:0000259" key="14">
    <source>
        <dbReference type="SMART" id="SM01119"/>
    </source>
</evidence>
<evidence type="ECO:0000256" key="11">
    <source>
        <dbReference type="ARBA" id="ARBA00066349"/>
    </source>
</evidence>
<dbReference type="Pfam" id="PF01168">
    <property type="entry name" value="Ala_racemase_N"/>
    <property type="match status" value="1"/>
</dbReference>
<evidence type="ECO:0000256" key="7">
    <source>
        <dbReference type="ARBA" id="ARBA00022898"/>
    </source>
</evidence>
<dbReference type="Proteomes" id="UP000002037">
    <property type="component" value="Unassembled WGS sequence"/>
</dbReference>
<organism evidence="15 16">
    <name type="scientific">Candida tropicalis (strain ATCC MYA-3404 / T1)</name>
    <name type="common">Yeast</name>
    <dbReference type="NCBI Taxonomy" id="294747"/>
    <lineage>
        <taxon>Eukaryota</taxon>
        <taxon>Fungi</taxon>
        <taxon>Dikarya</taxon>
        <taxon>Ascomycota</taxon>
        <taxon>Saccharomycotina</taxon>
        <taxon>Pichiomycetes</taxon>
        <taxon>Debaryomycetaceae</taxon>
        <taxon>Candida/Lodderomyces clade</taxon>
        <taxon>Candida</taxon>
    </lineage>
</organism>
<dbReference type="SMART" id="SM01119">
    <property type="entry name" value="D-ser_dehydrat"/>
    <property type="match status" value="1"/>
</dbReference>
<dbReference type="SUPFAM" id="SSF51419">
    <property type="entry name" value="PLP-binding barrel"/>
    <property type="match status" value="1"/>
</dbReference>
<evidence type="ECO:0000256" key="10">
    <source>
        <dbReference type="ARBA" id="ARBA00055764"/>
    </source>
</evidence>
<dbReference type="EMBL" id="GG692401">
    <property type="protein sequence ID" value="EER31367.1"/>
    <property type="molecule type" value="Genomic_DNA"/>
</dbReference>
<dbReference type="InterPro" id="IPR042208">
    <property type="entry name" value="D-ser_dehydrat-like_sf"/>
</dbReference>
<comment type="function">
    <text evidence="10">Catalyzes the conversion of D-serine to pyruvate and ammonia. May play a role in D-serine detoxification.</text>
</comment>
<keyword evidence="16" id="KW-1185">Reference proteome</keyword>
<dbReference type="GO" id="GO:0046872">
    <property type="term" value="F:metal ion binding"/>
    <property type="evidence" value="ECO:0007669"/>
    <property type="project" value="UniProtKB-KW"/>
</dbReference>
<dbReference type="FunFam" id="3.20.20.10:FF:000016">
    <property type="entry name" value="D-serine dehydratase"/>
    <property type="match status" value="1"/>
</dbReference>
<evidence type="ECO:0000256" key="5">
    <source>
        <dbReference type="ARBA" id="ARBA00022723"/>
    </source>
</evidence>
<evidence type="ECO:0000256" key="3">
    <source>
        <dbReference type="ARBA" id="ARBA00005323"/>
    </source>
</evidence>
<dbReference type="eggNOG" id="ENOG502QRZ0">
    <property type="taxonomic scope" value="Eukaryota"/>
</dbReference>
<dbReference type="EC" id="4.3.1.18" evidence="11"/>
<dbReference type="GO" id="GO:0009636">
    <property type="term" value="P:response to toxic substance"/>
    <property type="evidence" value="ECO:0007669"/>
    <property type="project" value="UniProtKB-KW"/>
</dbReference>
<gene>
    <name evidence="15" type="ORF">CTRG_05097</name>
</gene>
<reference evidence="15 16" key="1">
    <citation type="journal article" date="2009" name="Nature">
        <title>Evolution of pathogenicity and sexual reproduction in eight Candida genomes.</title>
        <authorList>
            <person name="Butler G."/>
            <person name="Rasmussen M.D."/>
            <person name="Lin M.F."/>
            <person name="Santos M.A."/>
            <person name="Sakthikumar S."/>
            <person name="Munro C.A."/>
            <person name="Rheinbay E."/>
            <person name="Grabherr M."/>
            <person name="Forche A."/>
            <person name="Reedy J.L."/>
            <person name="Agrafioti I."/>
            <person name="Arnaud M.B."/>
            <person name="Bates S."/>
            <person name="Brown A.J."/>
            <person name="Brunke S."/>
            <person name="Costanzo M.C."/>
            <person name="Fitzpatrick D.A."/>
            <person name="de Groot P.W."/>
            <person name="Harris D."/>
            <person name="Hoyer L.L."/>
            <person name="Hube B."/>
            <person name="Klis F.M."/>
            <person name="Kodira C."/>
            <person name="Lennard N."/>
            <person name="Logue M.E."/>
            <person name="Martin R."/>
            <person name="Neiman A.M."/>
            <person name="Nikolaou E."/>
            <person name="Quail M.A."/>
            <person name="Quinn J."/>
            <person name="Santos M.C."/>
            <person name="Schmitzberger F.F."/>
            <person name="Sherlock G."/>
            <person name="Shah P."/>
            <person name="Silverstein K.A."/>
            <person name="Skrzypek M.S."/>
            <person name="Soll D."/>
            <person name="Staggs R."/>
            <person name="Stansfield I."/>
            <person name="Stumpf M.P."/>
            <person name="Sudbery P.E."/>
            <person name="Srikantha T."/>
            <person name="Zeng Q."/>
            <person name="Berman J."/>
            <person name="Berriman M."/>
            <person name="Heitman J."/>
            <person name="Gow N.A."/>
            <person name="Lorenz M.C."/>
            <person name="Birren B.W."/>
            <person name="Kellis M."/>
            <person name="Cuomo C.A."/>
        </authorList>
    </citation>
    <scope>NUCLEOTIDE SEQUENCE [LARGE SCALE GENOMIC DNA]</scope>
    <source>
        <strain evidence="16">ATCC MYA-3404 / T1</strain>
    </source>
</reference>
<dbReference type="InterPro" id="IPR001608">
    <property type="entry name" value="Ala_racemase_N"/>
</dbReference>
<keyword evidence="7" id="KW-0663">Pyridoxal phosphate</keyword>
<dbReference type="KEGG" id="ctp:CTRG_05097"/>
<dbReference type="RefSeq" id="XP_002550799.1">
    <property type="nucleotide sequence ID" value="XM_002550753.1"/>
</dbReference>